<proteinExistence type="predicted"/>
<dbReference type="PANTHER" id="PTHR34414">
    <property type="entry name" value="HET DOMAIN-CONTAINING PROTEIN-RELATED"/>
    <property type="match status" value="1"/>
</dbReference>
<feature type="region of interest" description="Disordered" evidence="1">
    <location>
        <begin position="166"/>
        <end position="224"/>
    </location>
</feature>
<sequence length="273" mass="30944">MTSFEFIYYIYVPTAPRSRRAAIQKYSFPAKEQHIVLDRRLFDDTQRSNDSNDSGSELQGTKTTRGFKPKEKKTWEDKITSPRIYDGDSSSIQTVLNPRLYQEVLIEGLQKGSNTQDTLMLGDNKSNSDEQENLSMGGSHCPPVDYSIELFAIKIIHRDIAVGSIKEGENNEQQGRRKQRYLPETEINKDSESDDNIRSAKQRRTRPLPIDNEQTSFRYNGTQGHPWSRPIIGLSSTTSSTMIDSSTSNFGRHSPATSDSGTVFYQTQKVITT</sequence>
<keyword evidence="3" id="KW-1185">Reference proteome</keyword>
<comment type="caution">
    <text evidence="2">The sequence shown here is derived from an EMBL/GenBank/DDBJ whole genome shotgun (WGS) entry which is preliminary data.</text>
</comment>
<feature type="compositionally biased region" description="Polar residues" evidence="1">
    <location>
        <begin position="48"/>
        <end position="64"/>
    </location>
</feature>
<evidence type="ECO:0000313" key="3">
    <source>
        <dbReference type="Proteomes" id="UP000624404"/>
    </source>
</evidence>
<organism evidence="2 3">
    <name type="scientific">Sclerotinia trifoliorum</name>
    <dbReference type="NCBI Taxonomy" id="28548"/>
    <lineage>
        <taxon>Eukaryota</taxon>
        <taxon>Fungi</taxon>
        <taxon>Dikarya</taxon>
        <taxon>Ascomycota</taxon>
        <taxon>Pezizomycotina</taxon>
        <taxon>Leotiomycetes</taxon>
        <taxon>Helotiales</taxon>
        <taxon>Sclerotiniaceae</taxon>
        <taxon>Sclerotinia</taxon>
    </lineage>
</organism>
<feature type="region of interest" description="Disordered" evidence="1">
    <location>
        <begin position="115"/>
        <end position="140"/>
    </location>
</feature>
<dbReference type="Proteomes" id="UP000624404">
    <property type="component" value="Unassembled WGS sequence"/>
</dbReference>
<feature type="compositionally biased region" description="Polar residues" evidence="1">
    <location>
        <begin position="212"/>
        <end position="224"/>
    </location>
</feature>
<feature type="region of interest" description="Disordered" evidence="1">
    <location>
        <begin position="42"/>
        <end position="73"/>
    </location>
</feature>
<evidence type="ECO:0000256" key="1">
    <source>
        <dbReference type="SAM" id="MobiDB-lite"/>
    </source>
</evidence>
<dbReference type="EMBL" id="CAJHIA010000007">
    <property type="protein sequence ID" value="CAD6441988.1"/>
    <property type="molecule type" value="Genomic_DNA"/>
</dbReference>
<reference evidence="2" key="1">
    <citation type="submission" date="2020-10" db="EMBL/GenBank/DDBJ databases">
        <authorList>
            <person name="Kusch S."/>
        </authorList>
    </citation>
    <scope>NUCLEOTIDE SEQUENCE</scope>
    <source>
        <strain evidence="2">SwB9</strain>
    </source>
</reference>
<name>A0A8H2VNX1_9HELO</name>
<gene>
    <name evidence="2" type="ORF">SCLTRI_LOCUS1780</name>
</gene>
<evidence type="ECO:0000313" key="2">
    <source>
        <dbReference type="EMBL" id="CAD6441988.1"/>
    </source>
</evidence>
<dbReference type="OrthoDB" id="3440156at2759"/>
<dbReference type="AlphaFoldDB" id="A0A8H2VNX1"/>
<feature type="compositionally biased region" description="Basic and acidic residues" evidence="1">
    <location>
        <begin position="181"/>
        <end position="198"/>
    </location>
</feature>
<protein>
    <submittedName>
        <fullName evidence="2">0f39ad71-8d26-41ee-8010-306dc583070e</fullName>
    </submittedName>
</protein>
<dbReference type="PANTHER" id="PTHR34414:SF1">
    <property type="entry name" value="SUBTILISIN-LIKE SERINE PROTEASE"/>
    <property type="match status" value="1"/>
</dbReference>
<accession>A0A8H2VNX1</accession>